<dbReference type="Pfam" id="PF03101">
    <property type="entry name" value="FAR1"/>
    <property type="match status" value="1"/>
</dbReference>
<proteinExistence type="predicted"/>
<comment type="caution">
    <text evidence="2">The sequence shown here is derived from an EMBL/GenBank/DDBJ whole genome shotgun (WGS) entry which is preliminary data.</text>
</comment>
<dbReference type="PANTHER" id="PTHR46328">
    <property type="entry name" value="FAR-RED IMPAIRED RESPONSIVE (FAR1) FAMILY PROTEIN-RELATED"/>
    <property type="match status" value="1"/>
</dbReference>
<dbReference type="OrthoDB" id="785127at2759"/>
<dbReference type="EMBL" id="CAJGYO010000005">
    <property type="protein sequence ID" value="CAD6232375.1"/>
    <property type="molecule type" value="Genomic_DNA"/>
</dbReference>
<sequence>MDLNELPTEAYYIFEDVIETRSPMFCTQKTHIEAAAAENEVEPVAAISVTEATKADVGDVDLQFLAVISSPDEPYVGKMFDTIEEAKLCYNEYARRKGFSIRTGTSRRSAITKELDKVLFVCNKVGKGKKIKGVHEEITEVDNVEIGTSKSSGSDLDEPKGKKAKCIGIKRKREKMKSGIFGFLSTSWTGSIHSCSRPSKYKKIQDKTDVAKDKQDCRTDQKLPPPWSRYPLEKHAIEAYTRNIYYRFCAKLQKMAQYVCQQIYPNVYHLSPIEDFVGGYGSRPYEENATSVSTLQVGAQIATMPEKSKRAVRFANLAHLFAKISQQGSMSDELCEIATTHGRAIEAEFVALKKTRKNKKKVQHQGCAIEQQQPTPGASTSSIIPPPQELLQWHLSQQNGEASVVSNTTVRRLTFELAAPHENTIVLDLDITKTKGRMRTRRKKSALEVHSKRKPNRCSACGSIEHNAATCRKKRSIEEK</sequence>
<evidence type="ECO:0000313" key="2">
    <source>
        <dbReference type="EMBL" id="CAD6232375.1"/>
    </source>
</evidence>
<name>A0A811P555_9POAL</name>
<dbReference type="AlphaFoldDB" id="A0A811P555"/>
<gene>
    <name evidence="2" type="ORF">NCGR_LOCUS22060</name>
</gene>
<organism evidence="2 3">
    <name type="scientific">Miscanthus lutarioriparius</name>
    <dbReference type="NCBI Taxonomy" id="422564"/>
    <lineage>
        <taxon>Eukaryota</taxon>
        <taxon>Viridiplantae</taxon>
        <taxon>Streptophyta</taxon>
        <taxon>Embryophyta</taxon>
        <taxon>Tracheophyta</taxon>
        <taxon>Spermatophyta</taxon>
        <taxon>Magnoliopsida</taxon>
        <taxon>Liliopsida</taxon>
        <taxon>Poales</taxon>
        <taxon>Poaceae</taxon>
        <taxon>PACMAD clade</taxon>
        <taxon>Panicoideae</taxon>
        <taxon>Andropogonodae</taxon>
        <taxon>Andropogoneae</taxon>
        <taxon>Saccharinae</taxon>
        <taxon>Miscanthus</taxon>
    </lineage>
</organism>
<accession>A0A811P555</accession>
<dbReference type="PANTHER" id="PTHR46328:SF30">
    <property type="entry name" value="OS04G0641500 PROTEIN"/>
    <property type="match status" value="1"/>
</dbReference>
<keyword evidence="3" id="KW-1185">Reference proteome</keyword>
<evidence type="ECO:0000313" key="3">
    <source>
        <dbReference type="Proteomes" id="UP000604825"/>
    </source>
</evidence>
<dbReference type="InterPro" id="IPR004330">
    <property type="entry name" value="FAR1_DNA_bnd_dom"/>
</dbReference>
<feature type="domain" description="FAR1" evidence="1">
    <location>
        <begin position="90"/>
        <end position="136"/>
    </location>
</feature>
<evidence type="ECO:0000259" key="1">
    <source>
        <dbReference type="Pfam" id="PF03101"/>
    </source>
</evidence>
<dbReference type="Proteomes" id="UP000604825">
    <property type="component" value="Unassembled WGS sequence"/>
</dbReference>
<reference evidence="2" key="1">
    <citation type="submission" date="2020-10" db="EMBL/GenBank/DDBJ databases">
        <authorList>
            <person name="Han B."/>
            <person name="Lu T."/>
            <person name="Zhao Q."/>
            <person name="Huang X."/>
            <person name="Zhao Y."/>
        </authorList>
    </citation>
    <scope>NUCLEOTIDE SEQUENCE</scope>
</reference>
<protein>
    <recommendedName>
        <fullName evidence="1">FAR1 domain-containing protein</fullName>
    </recommendedName>
</protein>